<keyword evidence="1" id="KW-0677">Repeat</keyword>
<gene>
    <name evidence="3" type="ORF">CHLRE_05g241633v5</name>
</gene>
<dbReference type="InterPro" id="IPR051550">
    <property type="entry name" value="SCF-Subunits/Alg-Epimerases"/>
</dbReference>
<name>A0A2K3DSI3_CHLRE</name>
<dbReference type="Proteomes" id="UP000006906">
    <property type="component" value="Chromosome 5"/>
</dbReference>
<dbReference type="PANTHER" id="PTHR22990:SF15">
    <property type="entry name" value="F-BOX ONLY PROTEIN 10"/>
    <property type="match status" value="1"/>
</dbReference>
<dbReference type="GeneID" id="66053432"/>
<dbReference type="InterPro" id="IPR006626">
    <property type="entry name" value="PbH1"/>
</dbReference>
<dbReference type="PANTHER" id="PTHR22990">
    <property type="entry name" value="F-BOX ONLY PROTEIN"/>
    <property type="match status" value="1"/>
</dbReference>
<dbReference type="KEGG" id="cre:CHLRE_05g241633v5"/>
<evidence type="ECO:0000313" key="4">
    <source>
        <dbReference type="Proteomes" id="UP000006906"/>
    </source>
</evidence>
<dbReference type="InParanoid" id="A0A2K3DSI3"/>
<sequence>MLAASVAAFGSGISDLLPSAAKAASLVDVPGATEARVPSSSSSAALAPSAAETAGAADAASAETSAASATPAAAGVAAAVPAAEVVACFVSPGGAADSAVELPPGAERAARFSSVAAAVAACPSGGVVLVAAGRYRERLVLRGQAVTLKAWPQGAEVELLWETAQPYESTVDISGGGGTAAALGGGGGGQVVLEGLTIRHASKSVANNFGVYVHGACSPRLLDCDISSRTGAGVGVEGASPWLLGCRVHDCARQGLAIFGGGAELMADLNLDLSLDTAVDPGLLTGMTGGVVQGCDVYGNALDGVLVRGGAAPDLMDNKVHDNKGSGFNLQDCSGRYSGNVVYDNARGAVSISPLFELDSGDLAGSNSLRGLLRRL</sequence>
<accession>A0A2K3DSI3</accession>
<protein>
    <recommendedName>
        <fullName evidence="2">Right handed beta helix domain-containing protein</fullName>
    </recommendedName>
</protein>
<reference evidence="3 4" key="1">
    <citation type="journal article" date="2007" name="Science">
        <title>The Chlamydomonas genome reveals the evolution of key animal and plant functions.</title>
        <authorList>
            <person name="Merchant S.S."/>
            <person name="Prochnik S.E."/>
            <person name="Vallon O."/>
            <person name="Harris E.H."/>
            <person name="Karpowicz S.J."/>
            <person name="Witman G.B."/>
            <person name="Terry A."/>
            <person name="Salamov A."/>
            <person name="Fritz-Laylin L.K."/>
            <person name="Marechal-Drouard L."/>
            <person name="Marshall W.F."/>
            <person name="Qu L.H."/>
            <person name="Nelson D.R."/>
            <person name="Sanderfoot A.A."/>
            <person name="Spalding M.H."/>
            <person name="Kapitonov V.V."/>
            <person name="Ren Q."/>
            <person name="Ferris P."/>
            <person name="Lindquist E."/>
            <person name="Shapiro H."/>
            <person name="Lucas S.M."/>
            <person name="Grimwood J."/>
            <person name="Schmutz J."/>
            <person name="Cardol P."/>
            <person name="Cerutti H."/>
            <person name="Chanfreau G."/>
            <person name="Chen C.L."/>
            <person name="Cognat V."/>
            <person name="Croft M.T."/>
            <person name="Dent R."/>
            <person name="Dutcher S."/>
            <person name="Fernandez E."/>
            <person name="Fukuzawa H."/>
            <person name="Gonzalez-Ballester D."/>
            <person name="Gonzalez-Halphen D."/>
            <person name="Hallmann A."/>
            <person name="Hanikenne M."/>
            <person name="Hippler M."/>
            <person name="Inwood W."/>
            <person name="Jabbari K."/>
            <person name="Kalanon M."/>
            <person name="Kuras R."/>
            <person name="Lefebvre P.A."/>
            <person name="Lemaire S.D."/>
            <person name="Lobanov A.V."/>
            <person name="Lohr M."/>
            <person name="Manuell A."/>
            <person name="Meier I."/>
            <person name="Mets L."/>
            <person name="Mittag M."/>
            <person name="Mittelmeier T."/>
            <person name="Moroney J.V."/>
            <person name="Moseley J."/>
            <person name="Napoli C."/>
            <person name="Nedelcu A.M."/>
            <person name="Niyogi K."/>
            <person name="Novoselov S.V."/>
            <person name="Paulsen I.T."/>
            <person name="Pazour G."/>
            <person name="Purton S."/>
            <person name="Ral J.P."/>
            <person name="Riano-Pachon D.M."/>
            <person name="Riekhof W."/>
            <person name="Rymarquis L."/>
            <person name="Schroda M."/>
            <person name="Stern D."/>
            <person name="Umen J."/>
            <person name="Willows R."/>
            <person name="Wilson N."/>
            <person name="Zimmer S.L."/>
            <person name="Allmer J."/>
            <person name="Balk J."/>
            <person name="Bisova K."/>
            <person name="Chen C.J."/>
            <person name="Elias M."/>
            <person name="Gendler K."/>
            <person name="Hauser C."/>
            <person name="Lamb M.R."/>
            <person name="Ledford H."/>
            <person name="Long J.C."/>
            <person name="Minagawa J."/>
            <person name="Page M.D."/>
            <person name="Pan J."/>
            <person name="Pootakham W."/>
            <person name="Roje S."/>
            <person name="Rose A."/>
            <person name="Stahlberg E."/>
            <person name="Terauchi A.M."/>
            <person name="Yang P."/>
            <person name="Ball S."/>
            <person name="Bowler C."/>
            <person name="Dieckmann C.L."/>
            <person name="Gladyshev V.N."/>
            <person name="Green P."/>
            <person name="Jorgensen R."/>
            <person name="Mayfield S."/>
            <person name="Mueller-Roeber B."/>
            <person name="Rajamani S."/>
            <person name="Sayre R.T."/>
            <person name="Brokstein P."/>
            <person name="Dubchak I."/>
            <person name="Goodstein D."/>
            <person name="Hornick L."/>
            <person name="Huang Y.W."/>
            <person name="Jhaveri J."/>
            <person name="Luo Y."/>
            <person name="Martinez D."/>
            <person name="Ngau W.C."/>
            <person name="Otillar B."/>
            <person name="Poliakov A."/>
            <person name="Porter A."/>
            <person name="Szajkowski L."/>
            <person name="Werner G."/>
            <person name="Zhou K."/>
            <person name="Grigoriev I.V."/>
            <person name="Rokhsar D.S."/>
            <person name="Grossman A.R."/>
        </authorList>
    </citation>
    <scope>NUCLEOTIDE SEQUENCE [LARGE SCALE GENOMIC DNA]</scope>
    <source>
        <strain evidence="4">CC-503</strain>
    </source>
</reference>
<dbReference type="InterPro" id="IPR011050">
    <property type="entry name" value="Pectin_lyase_fold/virulence"/>
</dbReference>
<feature type="domain" description="Right handed beta helix" evidence="2">
    <location>
        <begin position="189"/>
        <end position="351"/>
    </location>
</feature>
<evidence type="ECO:0000256" key="1">
    <source>
        <dbReference type="ARBA" id="ARBA00022737"/>
    </source>
</evidence>
<proteinExistence type="predicted"/>
<dbReference type="RefSeq" id="XP_042924743.1">
    <property type="nucleotide sequence ID" value="XM_043062388.1"/>
</dbReference>
<dbReference type="SUPFAM" id="SSF51126">
    <property type="entry name" value="Pectin lyase-like"/>
    <property type="match status" value="1"/>
</dbReference>
<dbReference type="EMBL" id="CM008966">
    <property type="protein sequence ID" value="PNW83492.1"/>
    <property type="molecule type" value="Genomic_DNA"/>
</dbReference>
<dbReference type="Gene3D" id="2.160.20.10">
    <property type="entry name" value="Single-stranded right-handed beta-helix, Pectin lyase-like"/>
    <property type="match status" value="1"/>
</dbReference>
<dbReference type="STRING" id="3055.A0A2K3DSI3"/>
<evidence type="ECO:0000313" key="3">
    <source>
        <dbReference type="EMBL" id="PNW83492.1"/>
    </source>
</evidence>
<dbReference type="OMA" id="VQGCDVY"/>
<organism evidence="3 4">
    <name type="scientific">Chlamydomonas reinhardtii</name>
    <name type="common">Chlamydomonas smithii</name>
    <dbReference type="NCBI Taxonomy" id="3055"/>
    <lineage>
        <taxon>Eukaryota</taxon>
        <taxon>Viridiplantae</taxon>
        <taxon>Chlorophyta</taxon>
        <taxon>core chlorophytes</taxon>
        <taxon>Chlorophyceae</taxon>
        <taxon>CS clade</taxon>
        <taxon>Chlamydomonadales</taxon>
        <taxon>Chlamydomonadaceae</taxon>
        <taxon>Chlamydomonas</taxon>
    </lineage>
</organism>
<evidence type="ECO:0000259" key="2">
    <source>
        <dbReference type="Pfam" id="PF13229"/>
    </source>
</evidence>
<dbReference type="InterPro" id="IPR039448">
    <property type="entry name" value="Beta_helix"/>
</dbReference>
<dbReference type="OrthoDB" id="427974at2759"/>
<dbReference type="Pfam" id="PF13229">
    <property type="entry name" value="Beta_helix"/>
    <property type="match status" value="1"/>
</dbReference>
<dbReference type="InterPro" id="IPR012334">
    <property type="entry name" value="Pectin_lyas_fold"/>
</dbReference>
<dbReference type="Gramene" id="PNW83492">
    <property type="protein sequence ID" value="PNW83492"/>
    <property type="gene ID" value="CHLRE_05g241633v5"/>
</dbReference>
<dbReference type="AlphaFoldDB" id="A0A2K3DSI3"/>
<keyword evidence="4" id="KW-1185">Reference proteome</keyword>
<dbReference type="SMART" id="SM00710">
    <property type="entry name" value="PbH1"/>
    <property type="match status" value="4"/>
</dbReference>